<dbReference type="EMBL" id="QPJI01000003">
    <property type="protein sequence ID" value="RCW72200.1"/>
    <property type="molecule type" value="Genomic_DNA"/>
</dbReference>
<dbReference type="Gene3D" id="3.40.630.30">
    <property type="match status" value="1"/>
</dbReference>
<dbReference type="RefSeq" id="WP_114434007.1">
    <property type="nucleotide sequence ID" value="NZ_QPJI01000003.1"/>
</dbReference>
<evidence type="ECO:0000259" key="1">
    <source>
        <dbReference type="Pfam" id="PF13480"/>
    </source>
</evidence>
<protein>
    <submittedName>
        <fullName evidence="2">CelD/BcsL family acetyltransferase involved in cellulose biosynthesis</fullName>
    </submittedName>
</protein>
<dbReference type="InterPro" id="IPR038740">
    <property type="entry name" value="BioF2-like_GNAT_dom"/>
</dbReference>
<dbReference type="Pfam" id="PF13480">
    <property type="entry name" value="Acetyltransf_6"/>
    <property type="match status" value="1"/>
</dbReference>
<keyword evidence="2" id="KW-0808">Transferase</keyword>
<accession>A0A368XVU6</accession>
<evidence type="ECO:0000313" key="2">
    <source>
        <dbReference type="EMBL" id="RCW72200.1"/>
    </source>
</evidence>
<dbReference type="AlphaFoldDB" id="A0A368XVU6"/>
<dbReference type="GO" id="GO:0016740">
    <property type="term" value="F:transferase activity"/>
    <property type="evidence" value="ECO:0007669"/>
    <property type="project" value="UniProtKB-KW"/>
</dbReference>
<gene>
    <name evidence="2" type="ORF">DET61_103160</name>
</gene>
<name>A0A368XVU6_MARNT</name>
<dbReference type="SUPFAM" id="SSF55729">
    <property type="entry name" value="Acyl-CoA N-acyltransferases (Nat)"/>
    <property type="match status" value="1"/>
</dbReference>
<sequence>MTYTVRRLSEKEFFGLQESWDHLLEQSNADPLFMSWAWQASWWETWGDRLNLDLLLLGVYAPGDTLVGLAPLYLSAVSTPLGWKVRRLHVVGNAWKLGPTVRTEYVGVIVDRREQQAILQALGSYLAEVRWDEMIIADASARSMSMIESGLSQTLALSRVVRSESEGVVIPTQGQFTDWLSRLGKNTRLKAYNRRELFEGTLNGSFEEWQTPETFLALLNRFHCERWGKPCFDDNAVRFHEALLNRLSGSQSARMSVLRADNQIVSVLYDVRAGNRVYNLQAGFMQDFHNKLSLGTLHLGYAIERSFQDSSIVSYDLLAGSGKNTFYKQHFRGEQVLFTTVEYVRSPILKMAYGARGCMPPRLVSSINRFFRL</sequence>
<proteinExistence type="predicted"/>
<dbReference type="InterPro" id="IPR016181">
    <property type="entry name" value="Acyl_CoA_acyltransferase"/>
</dbReference>
<comment type="caution">
    <text evidence="2">The sequence shown here is derived from an EMBL/GenBank/DDBJ whole genome shotgun (WGS) entry which is preliminary data.</text>
</comment>
<dbReference type="Proteomes" id="UP000253647">
    <property type="component" value="Unassembled WGS sequence"/>
</dbReference>
<reference evidence="2 3" key="1">
    <citation type="submission" date="2018-07" db="EMBL/GenBank/DDBJ databases">
        <title>Freshwater and sediment microbial communities from various areas in North America, analyzing microbe dynamics in response to fracking.</title>
        <authorList>
            <person name="Lamendella R."/>
        </authorList>
    </citation>
    <scope>NUCLEOTIDE SEQUENCE [LARGE SCALE GENOMIC DNA]</scope>
    <source>
        <strain evidence="2 3">105B</strain>
    </source>
</reference>
<feature type="domain" description="BioF2-like acetyltransferase" evidence="1">
    <location>
        <begin position="203"/>
        <end position="328"/>
    </location>
</feature>
<evidence type="ECO:0000313" key="3">
    <source>
        <dbReference type="Proteomes" id="UP000253647"/>
    </source>
</evidence>
<organism evidence="2 3">
    <name type="scientific">Marinobacter nauticus</name>
    <name type="common">Marinobacter hydrocarbonoclasticus</name>
    <name type="synonym">Marinobacter aquaeolei</name>
    <dbReference type="NCBI Taxonomy" id="2743"/>
    <lineage>
        <taxon>Bacteria</taxon>
        <taxon>Pseudomonadati</taxon>
        <taxon>Pseudomonadota</taxon>
        <taxon>Gammaproteobacteria</taxon>
        <taxon>Pseudomonadales</taxon>
        <taxon>Marinobacteraceae</taxon>
        <taxon>Marinobacter</taxon>
    </lineage>
</organism>